<evidence type="ECO:0000256" key="3">
    <source>
        <dbReference type="ARBA" id="ARBA00022679"/>
    </source>
</evidence>
<reference evidence="10 11" key="1">
    <citation type="submission" date="2016-06" db="EMBL/GenBank/DDBJ databases">
        <title>Respiratory ammonification of nitrate coupled to the oxidation of elemental sulfur in deep-sea autotrophic thermophilic bacteria.</title>
        <authorList>
            <person name="Slobodkina G.B."/>
            <person name="Mardanov A.V."/>
            <person name="Ravin N.V."/>
            <person name="Frolova A.A."/>
            <person name="Viryasiv M.B."/>
            <person name="Chernyh N.A."/>
            <person name="Bonch-Osmolovskaya E.A."/>
            <person name="Slobodkin A.I."/>
        </authorList>
    </citation>
    <scope>NUCLEOTIDE SEQUENCE [LARGE SCALE GENOMIC DNA]</scope>
    <source>
        <strain evidence="10 11">S69</strain>
    </source>
</reference>
<evidence type="ECO:0000256" key="2">
    <source>
        <dbReference type="ARBA" id="ARBA00022676"/>
    </source>
</evidence>
<feature type="transmembrane region" description="Helical" evidence="9">
    <location>
        <begin position="433"/>
        <end position="452"/>
    </location>
</feature>
<dbReference type="FunFam" id="3.90.550.10:FF:000057">
    <property type="entry name" value="Glycosyltransferase-like protein, family 2"/>
    <property type="match status" value="1"/>
</dbReference>
<keyword evidence="5 9" id="KW-1133">Transmembrane helix</keyword>
<proteinExistence type="predicted"/>
<dbReference type="SUPFAM" id="SSF53448">
    <property type="entry name" value="Nucleotide-diphospho-sugar transferases"/>
    <property type="match status" value="1"/>
</dbReference>
<name>A0A1B9F3T3_9BACT</name>
<dbReference type="STRING" id="1156395.DBT_1913"/>
<dbReference type="OrthoDB" id="9806824at2"/>
<evidence type="ECO:0000256" key="5">
    <source>
        <dbReference type="ARBA" id="ARBA00022989"/>
    </source>
</evidence>
<dbReference type="PANTHER" id="PTHR32044">
    <property type="entry name" value="GLUCOMANNAN 4-BETA-MANNOSYLTRANSFERASE 9"/>
    <property type="match status" value="1"/>
</dbReference>
<dbReference type="Pfam" id="PF13641">
    <property type="entry name" value="Glyco_tranf_2_3"/>
    <property type="match status" value="1"/>
</dbReference>
<dbReference type="InterPro" id="IPR029044">
    <property type="entry name" value="Nucleotide-diphossugar_trans"/>
</dbReference>
<evidence type="ECO:0000256" key="8">
    <source>
        <dbReference type="ARBA" id="ARBA00023316"/>
    </source>
</evidence>
<dbReference type="EMBL" id="MAGO01000010">
    <property type="protein sequence ID" value="OCC14599.1"/>
    <property type="molecule type" value="Genomic_DNA"/>
</dbReference>
<dbReference type="PATRIC" id="fig|1156395.6.peg.1928"/>
<keyword evidence="3 10" id="KW-0808">Transferase</keyword>
<keyword evidence="6" id="KW-0333">Golgi apparatus</keyword>
<dbReference type="Proteomes" id="UP000093080">
    <property type="component" value="Unassembled WGS sequence"/>
</dbReference>
<keyword evidence="8" id="KW-0961">Cell wall biogenesis/degradation</keyword>
<keyword evidence="4 9" id="KW-0812">Transmembrane</keyword>
<feature type="transmembrane region" description="Helical" evidence="9">
    <location>
        <begin position="459"/>
        <end position="477"/>
    </location>
</feature>
<dbReference type="RefSeq" id="WP_067619475.1">
    <property type="nucleotide sequence ID" value="NZ_MAGO01000010.1"/>
</dbReference>
<evidence type="ECO:0000256" key="7">
    <source>
        <dbReference type="ARBA" id="ARBA00023136"/>
    </source>
</evidence>
<evidence type="ECO:0000256" key="6">
    <source>
        <dbReference type="ARBA" id="ARBA00023034"/>
    </source>
</evidence>
<keyword evidence="7 9" id="KW-0472">Membrane</keyword>
<evidence type="ECO:0000256" key="9">
    <source>
        <dbReference type="SAM" id="Phobius"/>
    </source>
</evidence>
<feature type="transmembrane region" description="Helical" evidence="9">
    <location>
        <begin position="345"/>
        <end position="365"/>
    </location>
</feature>
<evidence type="ECO:0000313" key="11">
    <source>
        <dbReference type="Proteomes" id="UP000093080"/>
    </source>
</evidence>
<dbReference type="GO" id="GO:0016757">
    <property type="term" value="F:glycosyltransferase activity"/>
    <property type="evidence" value="ECO:0007669"/>
    <property type="project" value="UniProtKB-KW"/>
</dbReference>
<evidence type="ECO:0000256" key="4">
    <source>
        <dbReference type="ARBA" id="ARBA00022692"/>
    </source>
</evidence>
<feature type="transmembrane region" description="Helical" evidence="9">
    <location>
        <begin position="306"/>
        <end position="325"/>
    </location>
</feature>
<feature type="transmembrane region" description="Helical" evidence="9">
    <location>
        <begin position="377"/>
        <end position="397"/>
    </location>
</feature>
<dbReference type="Gene3D" id="3.90.550.10">
    <property type="entry name" value="Spore Coat Polysaccharide Biosynthesis Protein SpsA, Chain A"/>
    <property type="match status" value="1"/>
</dbReference>
<protein>
    <submittedName>
        <fullName evidence="10">Glycosyltransferase</fullName>
    </submittedName>
</protein>
<dbReference type="PANTHER" id="PTHR32044:SF80">
    <property type="entry name" value="XYLOGLUCAN GLYCOSYLTRANSFERASE 2-RELATED"/>
    <property type="match status" value="1"/>
</dbReference>
<sequence length="503" mass="57894">MKVFLYFHFGALFLMSLYGLYRLKLIYLWKAERDSAKRQVIKTPSLKRYAPVTIQLPIYNERFVAQRLINSVCRLSWPKTHLEIQVLDDSDDDTKFIVDSEVKKWRKMGFNINVIRRKTRTGYKAGALAHGLERATGDFIAIFDADFVPPRDFLKRTMPHFQDNRVGLVQARWGFLNEDTSWFTKIQAVFLSAHFGIEQFIRFRRGWFINFNGTAGIWRKEVIVSAGGWQADTVTEDLDLSFRAQLKGWKAVYLDDLEVPSELPVTLTALRSQQKRWAKGSIQTARKILPFLWASKATLSQKIEGTIHLTSNLGWLMGAIIFLSLYPTLIHRVDIGPSQILRIDLPFFILATGATLYYFCFHERYGRGKRYRDMAKLFIFLPAFGLGLAPTVAIGVLEGLMRYGGEFVRTPKYGITASKMSWKRLLNYHQGSWFNLAVDFGFFIYSFFPIVFAIKKGTYLALPFLGVFCLGTILMLYRDLFDLLSRPSPPSTKSITELSSKTQ</sequence>
<dbReference type="AlphaFoldDB" id="A0A1B9F3T3"/>
<accession>A0A1B9F3T3</accession>
<keyword evidence="11" id="KW-1185">Reference proteome</keyword>
<evidence type="ECO:0000313" key="10">
    <source>
        <dbReference type="EMBL" id="OCC14599.1"/>
    </source>
</evidence>
<comment type="caution">
    <text evidence="10">The sequence shown here is derived from an EMBL/GenBank/DDBJ whole genome shotgun (WGS) entry which is preliminary data.</text>
</comment>
<dbReference type="GO" id="GO:0071555">
    <property type="term" value="P:cell wall organization"/>
    <property type="evidence" value="ECO:0007669"/>
    <property type="project" value="UniProtKB-KW"/>
</dbReference>
<evidence type="ECO:0000256" key="1">
    <source>
        <dbReference type="ARBA" id="ARBA00004653"/>
    </source>
</evidence>
<gene>
    <name evidence="10" type="ORF">DBT_1913</name>
</gene>
<comment type="subcellular location">
    <subcellularLocation>
        <location evidence="1">Golgi apparatus membrane</location>
        <topology evidence="1">Multi-pass membrane protein</topology>
    </subcellularLocation>
</comment>
<feature type="transmembrane region" description="Helical" evidence="9">
    <location>
        <begin position="6"/>
        <end position="29"/>
    </location>
</feature>
<organism evidence="10 11">
    <name type="scientific">Dissulfuribacter thermophilus</name>
    <dbReference type="NCBI Taxonomy" id="1156395"/>
    <lineage>
        <taxon>Bacteria</taxon>
        <taxon>Pseudomonadati</taxon>
        <taxon>Thermodesulfobacteriota</taxon>
        <taxon>Dissulfuribacteria</taxon>
        <taxon>Dissulfuribacterales</taxon>
        <taxon>Dissulfuribacteraceae</taxon>
        <taxon>Dissulfuribacter</taxon>
    </lineage>
</organism>
<keyword evidence="2" id="KW-0328">Glycosyltransferase</keyword>